<dbReference type="PROSITE" id="PS50206">
    <property type="entry name" value="RHODANESE_3"/>
    <property type="match status" value="1"/>
</dbReference>
<dbReference type="InterPro" id="IPR050229">
    <property type="entry name" value="GlpE_sulfurtransferase"/>
</dbReference>
<feature type="region of interest" description="Disordered" evidence="1">
    <location>
        <begin position="95"/>
        <end position="117"/>
    </location>
</feature>
<keyword evidence="4" id="KW-1185">Reference proteome</keyword>
<dbReference type="EMBL" id="FNYR01000004">
    <property type="protein sequence ID" value="SEI62029.1"/>
    <property type="molecule type" value="Genomic_DNA"/>
</dbReference>
<dbReference type="Proteomes" id="UP000198888">
    <property type="component" value="Unassembled WGS sequence"/>
</dbReference>
<dbReference type="Pfam" id="PF00581">
    <property type="entry name" value="Rhodanese"/>
    <property type="match status" value="1"/>
</dbReference>
<gene>
    <name evidence="3" type="ORF">SAMN05444271_10456</name>
</gene>
<dbReference type="PANTHER" id="PTHR43031">
    <property type="entry name" value="FAD-DEPENDENT OXIDOREDUCTASE"/>
    <property type="match status" value="1"/>
</dbReference>
<protein>
    <submittedName>
        <fullName evidence="3">Rhodanese-related sulfurtransferase</fullName>
    </submittedName>
</protein>
<reference evidence="3 4" key="1">
    <citation type="submission" date="2016-10" db="EMBL/GenBank/DDBJ databases">
        <authorList>
            <person name="de Groot N.N."/>
        </authorList>
    </citation>
    <scope>NUCLEOTIDE SEQUENCE [LARGE SCALE GENOMIC DNA]</scope>
    <source>
        <strain evidence="3 4">DSM 22187</strain>
    </source>
</reference>
<name>A0A1H6S2B0_9EURY</name>
<evidence type="ECO:0000313" key="4">
    <source>
        <dbReference type="Proteomes" id="UP000198888"/>
    </source>
</evidence>
<dbReference type="SUPFAM" id="SSF52821">
    <property type="entry name" value="Rhodanese/Cell cycle control phosphatase"/>
    <property type="match status" value="1"/>
</dbReference>
<dbReference type="STRING" id="1073996.SAMN05444271_10456"/>
<dbReference type="InterPro" id="IPR001763">
    <property type="entry name" value="Rhodanese-like_dom"/>
</dbReference>
<dbReference type="OrthoDB" id="135517at2157"/>
<dbReference type="KEGG" id="hae:halTADL_1139"/>
<dbReference type="SMART" id="SM00450">
    <property type="entry name" value="RHOD"/>
    <property type="match status" value="1"/>
</dbReference>
<dbReference type="GO" id="GO:0016740">
    <property type="term" value="F:transferase activity"/>
    <property type="evidence" value="ECO:0007669"/>
    <property type="project" value="UniProtKB-KW"/>
</dbReference>
<organism evidence="3 4">
    <name type="scientific">Halohasta litchfieldiae</name>
    <dbReference type="NCBI Taxonomy" id="1073996"/>
    <lineage>
        <taxon>Archaea</taxon>
        <taxon>Methanobacteriati</taxon>
        <taxon>Methanobacteriota</taxon>
        <taxon>Stenosarchaea group</taxon>
        <taxon>Halobacteria</taxon>
        <taxon>Halobacteriales</taxon>
        <taxon>Haloferacaceae</taxon>
        <taxon>Halohasta</taxon>
    </lineage>
</organism>
<dbReference type="Gene3D" id="3.40.250.10">
    <property type="entry name" value="Rhodanese-like domain"/>
    <property type="match status" value="1"/>
</dbReference>
<feature type="compositionally biased region" description="Acidic residues" evidence="1">
    <location>
        <begin position="98"/>
        <end position="108"/>
    </location>
</feature>
<evidence type="ECO:0000259" key="2">
    <source>
        <dbReference type="PROSITE" id="PS50206"/>
    </source>
</evidence>
<dbReference type="GeneID" id="35001955"/>
<dbReference type="RefSeq" id="WP_089671198.1">
    <property type="nucleotide sequence ID" value="NZ_CP024845.1"/>
</dbReference>
<keyword evidence="3" id="KW-0808">Transferase</keyword>
<proteinExistence type="predicted"/>
<sequence length="117" mass="12610">MDGEISPSEVESLLETAEAPRIVDIRSPAAFRRGHIPGSENIPFDELPQRVESLAEADRIVTVCPHGQASVQAARLIGSYEGTDTARVESMHGGLTEWDGEFDTETTDATEGPDAPF</sequence>
<dbReference type="CDD" id="cd00158">
    <property type="entry name" value="RHOD"/>
    <property type="match status" value="1"/>
</dbReference>
<dbReference type="PANTHER" id="PTHR43031:SF16">
    <property type="entry name" value="OXIDOREDUCTASE"/>
    <property type="match status" value="1"/>
</dbReference>
<accession>A0A2H4Q0N2</accession>
<feature type="domain" description="Rhodanese" evidence="2">
    <location>
        <begin position="16"/>
        <end position="107"/>
    </location>
</feature>
<dbReference type="InterPro" id="IPR036873">
    <property type="entry name" value="Rhodanese-like_dom_sf"/>
</dbReference>
<evidence type="ECO:0000313" key="3">
    <source>
        <dbReference type="EMBL" id="SEI62029.1"/>
    </source>
</evidence>
<evidence type="ECO:0000256" key="1">
    <source>
        <dbReference type="SAM" id="MobiDB-lite"/>
    </source>
</evidence>
<dbReference type="AlphaFoldDB" id="A0A1H6S2B0"/>
<accession>A0A1H6S2B0</accession>